<accession>E0SRF4</accession>
<dbReference type="KEGG" id="iag:Igag_1607"/>
<dbReference type="InterPro" id="IPR055767">
    <property type="entry name" value="DUF7343"/>
</dbReference>
<dbReference type="InterPro" id="IPR036388">
    <property type="entry name" value="WH-like_DNA-bd_sf"/>
</dbReference>
<dbReference type="Gene3D" id="1.10.10.10">
    <property type="entry name" value="Winged helix-like DNA-binding domain superfamily/Winged helix DNA-binding domain"/>
    <property type="match status" value="1"/>
</dbReference>
<dbReference type="AlphaFoldDB" id="E0SRF4"/>
<dbReference type="HOGENOM" id="CLU_053800_0_0_2"/>
<organism evidence="2 3">
    <name type="scientific">Ignisphaera aggregans (strain DSM 17230 / JCM 13409 / AQ1.S1)</name>
    <dbReference type="NCBI Taxonomy" id="583356"/>
    <lineage>
        <taxon>Archaea</taxon>
        <taxon>Thermoproteota</taxon>
        <taxon>Thermoprotei</taxon>
        <taxon>Desulfurococcales</taxon>
        <taxon>Desulfurococcaceae</taxon>
        <taxon>Ignisphaera</taxon>
    </lineage>
</organism>
<feature type="domain" description="DUF7343" evidence="1">
    <location>
        <begin position="13"/>
        <end position="66"/>
    </location>
</feature>
<dbReference type="BioCyc" id="IAGG583356:GHAH-1598-MONOMER"/>
<evidence type="ECO:0000313" key="3">
    <source>
        <dbReference type="Proteomes" id="UP000001304"/>
    </source>
</evidence>
<sequence length="338" mass="38393">MISHIDHSRVIQKILDILSKNPGGIQQSQLPNLLNISRSYLSIILRDLERQGLIQRIKIGTTYIVKPLQIYHRSSDKVLRMGIVWSSEYLFLGYFVKMVKDSMDIDVEVNVYPNAIQTMVEMIKGNIDMALSPLVTELYGYILSRDIVIVGGGAGGGSYIYEIPESRRNIVVSSNVSTMDLCRYIAIKRGLIDASDTNYFYSPSEAISIAKRGLAKYIIVWHPLSLSIEMLGARKVLGCGDLEEIYHCCTLAISRRLGFENIEKLGSIYRMSIERFLADPTRFLEWYSLKTNIDISLLKKAVNLYRYDPEIDKHSLSLLLNTLSIEIPSRNEIMKAIL</sequence>
<reference evidence="2 3" key="1">
    <citation type="journal article" date="2010" name="Stand. Genomic Sci.">
        <title>Complete genome sequence of Ignisphaera aggregans type strain (AQ1.S1).</title>
        <authorList>
            <person name="Goker M."/>
            <person name="Held B."/>
            <person name="Lapidus A."/>
            <person name="Nolan M."/>
            <person name="Spring S."/>
            <person name="Yasawong M."/>
            <person name="Lucas S."/>
            <person name="Glavina Del Rio T."/>
            <person name="Tice H."/>
            <person name="Cheng J.F."/>
            <person name="Goodwin L."/>
            <person name="Tapia R."/>
            <person name="Pitluck S."/>
            <person name="Liolios K."/>
            <person name="Ivanova N."/>
            <person name="Mavromatis K."/>
            <person name="Mikhailova N."/>
            <person name="Pati A."/>
            <person name="Chen A."/>
            <person name="Palaniappan K."/>
            <person name="Brambilla E."/>
            <person name="Land M."/>
            <person name="Hauser L."/>
            <person name="Chang Y.J."/>
            <person name="Jeffries C.D."/>
            <person name="Brettin T."/>
            <person name="Detter J.C."/>
            <person name="Han C."/>
            <person name="Rohde M."/>
            <person name="Sikorski J."/>
            <person name="Woyke T."/>
            <person name="Bristow J."/>
            <person name="Eisen J.A."/>
            <person name="Markowitz V."/>
            <person name="Hugenholtz P."/>
            <person name="Kyrpides N.C."/>
            <person name="Klenk H.P."/>
        </authorList>
    </citation>
    <scope>NUCLEOTIDE SEQUENCE [LARGE SCALE GENOMIC DNA]</scope>
    <source>
        <strain evidence="3">DSM 17230 / JCM 13409 / AQ1.S1</strain>
    </source>
</reference>
<name>E0SRF4_IGNAA</name>
<dbReference type="InterPro" id="IPR036390">
    <property type="entry name" value="WH_DNA-bd_sf"/>
</dbReference>
<dbReference type="SUPFAM" id="SSF46785">
    <property type="entry name" value="Winged helix' DNA-binding domain"/>
    <property type="match status" value="1"/>
</dbReference>
<evidence type="ECO:0000313" key="2">
    <source>
        <dbReference type="EMBL" id="ADM28408.1"/>
    </source>
</evidence>
<dbReference type="CDD" id="cd00090">
    <property type="entry name" value="HTH_ARSR"/>
    <property type="match status" value="1"/>
</dbReference>
<dbReference type="SUPFAM" id="SSF53850">
    <property type="entry name" value="Periplasmic binding protein-like II"/>
    <property type="match status" value="1"/>
</dbReference>
<protein>
    <submittedName>
        <fullName evidence="2">Transcriptional regulator MarR family</fullName>
    </submittedName>
</protein>
<gene>
    <name evidence="2" type="ordered locus">Igag_1607</name>
</gene>
<dbReference type="InterPro" id="IPR011991">
    <property type="entry name" value="ArsR-like_HTH"/>
</dbReference>
<keyword evidence="3" id="KW-1185">Reference proteome</keyword>
<evidence type="ECO:0000259" key="1">
    <source>
        <dbReference type="Pfam" id="PF24034"/>
    </source>
</evidence>
<dbReference type="Proteomes" id="UP000001304">
    <property type="component" value="Chromosome"/>
</dbReference>
<proteinExistence type="predicted"/>
<dbReference type="EMBL" id="CP002098">
    <property type="protein sequence ID" value="ADM28408.1"/>
    <property type="molecule type" value="Genomic_DNA"/>
</dbReference>
<dbReference type="Pfam" id="PF24034">
    <property type="entry name" value="DUF7343"/>
    <property type="match status" value="1"/>
</dbReference>